<protein>
    <submittedName>
        <fullName evidence="3">Uncharacterized protein</fullName>
    </submittedName>
</protein>
<dbReference type="Proteomes" id="UP000050795">
    <property type="component" value="Unassembled WGS sequence"/>
</dbReference>
<proteinExistence type="predicted"/>
<keyword evidence="1" id="KW-0732">Signal</keyword>
<evidence type="ECO:0000313" key="3">
    <source>
        <dbReference type="WBParaSite" id="TREG1_34890.1"/>
    </source>
</evidence>
<feature type="signal peptide" evidence="1">
    <location>
        <begin position="1"/>
        <end position="20"/>
    </location>
</feature>
<organism evidence="2 3">
    <name type="scientific">Trichobilharzia regenti</name>
    <name type="common">Nasal bird schistosome</name>
    <dbReference type="NCBI Taxonomy" id="157069"/>
    <lineage>
        <taxon>Eukaryota</taxon>
        <taxon>Metazoa</taxon>
        <taxon>Spiralia</taxon>
        <taxon>Lophotrochozoa</taxon>
        <taxon>Platyhelminthes</taxon>
        <taxon>Trematoda</taxon>
        <taxon>Digenea</taxon>
        <taxon>Strigeidida</taxon>
        <taxon>Schistosomatoidea</taxon>
        <taxon>Schistosomatidae</taxon>
        <taxon>Trichobilharzia</taxon>
    </lineage>
</organism>
<name>A0AA85JT83_TRIRE</name>
<accession>A0AA85JT83</accession>
<keyword evidence="2" id="KW-1185">Reference proteome</keyword>
<sequence>MYILYILVILQACVFHSIDCTSSPHAIREMQESLEHFAFNTKLYLGELGRRIEHYGDYIEKLLSSQSN</sequence>
<evidence type="ECO:0000256" key="1">
    <source>
        <dbReference type="SAM" id="SignalP"/>
    </source>
</evidence>
<reference evidence="3" key="2">
    <citation type="submission" date="2023-11" db="UniProtKB">
        <authorList>
            <consortium name="WormBaseParasite"/>
        </authorList>
    </citation>
    <scope>IDENTIFICATION</scope>
</reference>
<dbReference type="WBParaSite" id="TREG1_34890.1">
    <property type="protein sequence ID" value="TREG1_34890.1"/>
    <property type="gene ID" value="TREG1_34890"/>
</dbReference>
<evidence type="ECO:0000313" key="2">
    <source>
        <dbReference type="Proteomes" id="UP000050795"/>
    </source>
</evidence>
<dbReference type="AlphaFoldDB" id="A0AA85JT83"/>
<reference evidence="2" key="1">
    <citation type="submission" date="2022-06" db="EMBL/GenBank/DDBJ databases">
        <authorList>
            <person name="Berger JAMES D."/>
            <person name="Berger JAMES D."/>
        </authorList>
    </citation>
    <scope>NUCLEOTIDE SEQUENCE [LARGE SCALE GENOMIC DNA]</scope>
</reference>
<feature type="chain" id="PRO_5041710302" evidence="1">
    <location>
        <begin position="21"/>
        <end position="68"/>
    </location>
</feature>